<organism evidence="2 3">
    <name type="scientific">Panagrolaimus davidi</name>
    <dbReference type="NCBI Taxonomy" id="227884"/>
    <lineage>
        <taxon>Eukaryota</taxon>
        <taxon>Metazoa</taxon>
        <taxon>Ecdysozoa</taxon>
        <taxon>Nematoda</taxon>
        <taxon>Chromadorea</taxon>
        <taxon>Rhabditida</taxon>
        <taxon>Tylenchina</taxon>
        <taxon>Panagrolaimomorpha</taxon>
        <taxon>Panagrolaimoidea</taxon>
        <taxon>Panagrolaimidae</taxon>
        <taxon>Panagrolaimus</taxon>
    </lineage>
</organism>
<evidence type="ECO:0000256" key="1">
    <source>
        <dbReference type="SAM" id="MobiDB-lite"/>
    </source>
</evidence>
<keyword evidence="2" id="KW-1185">Reference proteome</keyword>
<protein>
    <submittedName>
        <fullName evidence="3">Death domain-containing protein</fullName>
    </submittedName>
</protein>
<reference evidence="3" key="1">
    <citation type="submission" date="2022-11" db="UniProtKB">
        <authorList>
            <consortium name="WormBaseParasite"/>
        </authorList>
    </citation>
    <scope>IDENTIFICATION</scope>
</reference>
<proteinExistence type="predicted"/>
<accession>A0A914QP12</accession>
<dbReference type="WBParaSite" id="PDA_v2.g554.t1">
    <property type="protein sequence ID" value="PDA_v2.g554.t1"/>
    <property type="gene ID" value="PDA_v2.g554"/>
</dbReference>
<sequence length="98" mass="11653">MCRQLENLGVDIENESTKLDIIKKLPQREKQELKWWLISESEKATVSELMEKMKRMALKAELAPIRETRPSINFHPHNTRFHSNSTYSNLQPRNTRFD</sequence>
<feature type="region of interest" description="Disordered" evidence="1">
    <location>
        <begin position="69"/>
        <end position="98"/>
    </location>
</feature>
<dbReference type="Proteomes" id="UP000887578">
    <property type="component" value="Unplaced"/>
</dbReference>
<evidence type="ECO:0000313" key="2">
    <source>
        <dbReference type="Proteomes" id="UP000887578"/>
    </source>
</evidence>
<feature type="compositionally biased region" description="Polar residues" evidence="1">
    <location>
        <begin position="81"/>
        <end position="98"/>
    </location>
</feature>
<name>A0A914QP12_9BILA</name>
<evidence type="ECO:0000313" key="3">
    <source>
        <dbReference type="WBParaSite" id="PDA_v2.g554.t1"/>
    </source>
</evidence>
<dbReference type="AlphaFoldDB" id="A0A914QP12"/>